<dbReference type="PRINTS" id="PR00032">
    <property type="entry name" value="HTHARAC"/>
</dbReference>
<name>A0A1M5HJK2_9FLAO</name>
<dbReference type="InterPro" id="IPR020449">
    <property type="entry name" value="Tscrpt_reg_AraC-type_HTH"/>
</dbReference>
<keyword evidence="3" id="KW-0804">Transcription</keyword>
<dbReference type="AlphaFoldDB" id="A0A1M5HJK2"/>
<feature type="domain" description="HTH araC/xylS-type" evidence="4">
    <location>
        <begin position="180"/>
        <end position="279"/>
    </location>
</feature>
<evidence type="ECO:0000313" key="5">
    <source>
        <dbReference type="EMBL" id="SHG16120.1"/>
    </source>
</evidence>
<dbReference type="Gene3D" id="1.10.10.60">
    <property type="entry name" value="Homeodomain-like"/>
    <property type="match status" value="2"/>
</dbReference>
<dbReference type="InterPro" id="IPR009057">
    <property type="entry name" value="Homeodomain-like_sf"/>
</dbReference>
<sequence length="292" mass="34196">MKILPFRIPKPEQEALVYQEESGDIFYSQLHQHAEIQISYIVSGEGSLIVGDTINEFKTNDILVIGENVPHVFRSDPKGPSKSIMYTLFFTKESFGKGFFTLSDMTRLQIFFEESIYGIKILSECESLIWHFNRLKYQSRIQRIATLINILDIVVSSNRQPLSTYVYRKKYTEDDGNRMKNVIDYALRNFHKPFSLDMAAEKANMSKNAFCRYFKKRTGKTFFQFLIEIRIEHACRLLFKDNDLPISEVSDQCGFLNIANFNRKFKELKGATPTQYRNFSLEKWRSRFPESA</sequence>
<keyword evidence="2 5" id="KW-0238">DNA-binding</keyword>
<evidence type="ECO:0000313" key="6">
    <source>
        <dbReference type="Proteomes" id="UP000184406"/>
    </source>
</evidence>
<dbReference type="InterPro" id="IPR003313">
    <property type="entry name" value="AraC-bd"/>
</dbReference>
<evidence type="ECO:0000256" key="2">
    <source>
        <dbReference type="ARBA" id="ARBA00023125"/>
    </source>
</evidence>
<dbReference type="PROSITE" id="PS01124">
    <property type="entry name" value="HTH_ARAC_FAMILY_2"/>
    <property type="match status" value="1"/>
</dbReference>
<dbReference type="PROSITE" id="PS00041">
    <property type="entry name" value="HTH_ARAC_FAMILY_1"/>
    <property type="match status" value="1"/>
</dbReference>
<dbReference type="InterPro" id="IPR011051">
    <property type="entry name" value="RmlC_Cupin_sf"/>
</dbReference>
<dbReference type="Pfam" id="PF12833">
    <property type="entry name" value="HTH_18"/>
    <property type="match status" value="1"/>
</dbReference>
<accession>A0A1M5HJK2</accession>
<dbReference type="Gene3D" id="2.60.120.10">
    <property type="entry name" value="Jelly Rolls"/>
    <property type="match status" value="1"/>
</dbReference>
<evidence type="ECO:0000256" key="1">
    <source>
        <dbReference type="ARBA" id="ARBA00023015"/>
    </source>
</evidence>
<dbReference type="PANTHER" id="PTHR43280:SF27">
    <property type="entry name" value="TRANSCRIPTIONAL REGULATOR MTLR"/>
    <property type="match status" value="1"/>
</dbReference>
<gene>
    <name evidence="5" type="ORF">SAMN03080594_11530</name>
</gene>
<dbReference type="RefSeq" id="WP_072865760.1">
    <property type="nucleotide sequence ID" value="NZ_FQUX01000015.1"/>
</dbReference>
<dbReference type="SUPFAM" id="SSF46689">
    <property type="entry name" value="Homeodomain-like"/>
    <property type="match status" value="1"/>
</dbReference>
<dbReference type="Proteomes" id="UP000184406">
    <property type="component" value="Unassembled WGS sequence"/>
</dbReference>
<evidence type="ECO:0000256" key="3">
    <source>
        <dbReference type="ARBA" id="ARBA00023163"/>
    </source>
</evidence>
<dbReference type="PANTHER" id="PTHR43280">
    <property type="entry name" value="ARAC-FAMILY TRANSCRIPTIONAL REGULATOR"/>
    <property type="match status" value="1"/>
</dbReference>
<keyword evidence="6" id="KW-1185">Reference proteome</keyword>
<keyword evidence="1" id="KW-0805">Transcription regulation</keyword>
<protein>
    <submittedName>
        <fullName evidence="5">AraC-type DNA-binding protein</fullName>
    </submittedName>
</protein>
<dbReference type="GO" id="GO:0043565">
    <property type="term" value="F:sequence-specific DNA binding"/>
    <property type="evidence" value="ECO:0007669"/>
    <property type="project" value="InterPro"/>
</dbReference>
<dbReference type="SUPFAM" id="SSF51182">
    <property type="entry name" value="RmlC-like cupins"/>
    <property type="match status" value="1"/>
</dbReference>
<dbReference type="InterPro" id="IPR018062">
    <property type="entry name" value="HTH_AraC-typ_CS"/>
</dbReference>
<dbReference type="SMART" id="SM00342">
    <property type="entry name" value="HTH_ARAC"/>
    <property type="match status" value="1"/>
</dbReference>
<proteinExistence type="predicted"/>
<dbReference type="Pfam" id="PF02311">
    <property type="entry name" value="AraC_binding"/>
    <property type="match status" value="1"/>
</dbReference>
<dbReference type="InterPro" id="IPR014710">
    <property type="entry name" value="RmlC-like_jellyroll"/>
</dbReference>
<dbReference type="GO" id="GO:0003700">
    <property type="term" value="F:DNA-binding transcription factor activity"/>
    <property type="evidence" value="ECO:0007669"/>
    <property type="project" value="InterPro"/>
</dbReference>
<reference evidence="6" key="1">
    <citation type="submission" date="2016-11" db="EMBL/GenBank/DDBJ databases">
        <authorList>
            <person name="Varghese N."/>
            <person name="Submissions S."/>
        </authorList>
    </citation>
    <scope>NUCLEOTIDE SEQUENCE [LARGE SCALE GENOMIC DNA]</scope>
    <source>
        <strain evidence="6">DSM 17539</strain>
    </source>
</reference>
<evidence type="ECO:0000259" key="4">
    <source>
        <dbReference type="PROSITE" id="PS01124"/>
    </source>
</evidence>
<dbReference type="InterPro" id="IPR018060">
    <property type="entry name" value="HTH_AraC"/>
</dbReference>
<organism evidence="5 6">
    <name type="scientific">Arenibacter palladensis</name>
    <dbReference type="NCBI Taxonomy" id="237373"/>
    <lineage>
        <taxon>Bacteria</taxon>
        <taxon>Pseudomonadati</taxon>
        <taxon>Bacteroidota</taxon>
        <taxon>Flavobacteriia</taxon>
        <taxon>Flavobacteriales</taxon>
        <taxon>Flavobacteriaceae</taxon>
        <taxon>Arenibacter</taxon>
    </lineage>
</organism>
<dbReference type="EMBL" id="FQUX01000015">
    <property type="protein sequence ID" value="SHG16120.1"/>
    <property type="molecule type" value="Genomic_DNA"/>
</dbReference>
<dbReference type="OrthoDB" id="1410704at2"/>